<evidence type="ECO:0000259" key="4">
    <source>
        <dbReference type="Pfam" id="PF01212"/>
    </source>
</evidence>
<dbReference type="InterPro" id="IPR015422">
    <property type="entry name" value="PyrdxlP-dep_Trfase_small"/>
</dbReference>
<dbReference type="Proteomes" id="UP000824076">
    <property type="component" value="Unassembled WGS sequence"/>
</dbReference>
<organism evidence="5 6">
    <name type="scientific">Candidatus Limisoma intestinavium</name>
    <dbReference type="NCBI Taxonomy" id="2840856"/>
    <lineage>
        <taxon>Bacteria</taxon>
        <taxon>Pseudomonadati</taxon>
        <taxon>Bacteroidota</taxon>
        <taxon>Bacteroidia</taxon>
        <taxon>Bacteroidales</taxon>
        <taxon>Candidatus Limisoma</taxon>
    </lineage>
</organism>
<dbReference type="GO" id="GO:0016829">
    <property type="term" value="F:lyase activity"/>
    <property type="evidence" value="ECO:0007669"/>
    <property type="project" value="InterPro"/>
</dbReference>
<dbReference type="AlphaFoldDB" id="A0A9D1ILL4"/>
<dbReference type="InterPro" id="IPR015424">
    <property type="entry name" value="PyrdxlP-dep_Trfase"/>
</dbReference>
<evidence type="ECO:0000256" key="3">
    <source>
        <dbReference type="ARBA" id="ARBA00022898"/>
    </source>
</evidence>
<dbReference type="InterPro" id="IPR015421">
    <property type="entry name" value="PyrdxlP-dep_Trfase_major"/>
</dbReference>
<keyword evidence="3" id="KW-0663">Pyridoxal phosphate</keyword>
<dbReference type="SUPFAM" id="SSF53383">
    <property type="entry name" value="PLP-dependent transferases"/>
    <property type="match status" value="1"/>
</dbReference>
<evidence type="ECO:0000256" key="1">
    <source>
        <dbReference type="ARBA" id="ARBA00001933"/>
    </source>
</evidence>
<sequence length="345" mass="37800">MINFECDYTEGAHPQILERLAATNMTQTPGYGKDCFCENARRLIKEACGTPDASVHFLVGGTQTNKTVIASLLRPYQGVICVETGHIAVHETGAIESTGHKVIAVKGINGKLRPESIDEVCELHYGDASPEHCVQPGMVYISFSTEVGTIYSKAELEAISATCRRHRLPLFIDGARLGYGLAAGDNDLTLPDIARLCDVFYIGGTKIGALFGEAVVFPAAGLDAGFRYMIKQNGGLLAKGRLIGIQFEVLFEDDLYMQLSRHAVAQAMRIRHALEAKGVALKFPSTTNQQFPILPDSVIRRLSDKYIFSFTEHETPDMSEVRICTSWATLPENVDRLIADFNAVL</sequence>
<dbReference type="Pfam" id="PF01212">
    <property type="entry name" value="Beta_elim_lyase"/>
    <property type="match status" value="1"/>
</dbReference>
<evidence type="ECO:0000313" key="6">
    <source>
        <dbReference type="Proteomes" id="UP000824076"/>
    </source>
</evidence>
<dbReference type="PANTHER" id="PTHR48097">
    <property type="entry name" value="L-THREONINE ALDOLASE-RELATED"/>
    <property type="match status" value="1"/>
</dbReference>
<comment type="similarity">
    <text evidence="2">Belongs to the threonine aldolase family.</text>
</comment>
<gene>
    <name evidence="5" type="ORF">IAD18_03995</name>
</gene>
<dbReference type="Gene3D" id="3.40.640.10">
    <property type="entry name" value="Type I PLP-dependent aspartate aminotransferase-like (Major domain)"/>
    <property type="match status" value="1"/>
</dbReference>
<accession>A0A9D1ILL4</accession>
<comment type="cofactor">
    <cofactor evidence="1">
        <name>pyridoxal 5'-phosphate</name>
        <dbReference type="ChEBI" id="CHEBI:597326"/>
    </cofactor>
</comment>
<comment type="caution">
    <text evidence="5">The sequence shown here is derived from an EMBL/GenBank/DDBJ whole genome shotgun (WGS) entry which is preliminary data.</text>
</comment>
<dbReference type="GO" id="GO:0006520">
    <property type="term" value="P:amino acid metabolic process"/>
    <property type="evidence" value="ECO:0007669"/>
    <property type="project" value="InterPro"/>
</dbReference>
<dbReference type="EMBL" id="DVMS01000116">
    <property type="protein sequence ID" value="HIU38811.1"/>
    <property type="molecule type" value="Genomic_DNA"/>
</dbReference>
<protein>
    <submittedName>
        <fullName evidence="5">Low specificity L-threonine aldolase</fullName>
    </submittedName>
</protein>
<dbReference type="Gene3D" id="3.90.1150.10">
    <property type="entry name" value="Aspartate Aminotransferase, domain 1"/>
    <property type="match status" value="1"/>
</dbReference>
<reference evidence="5" key="2">
    <citation type="journal article" date="2021" name="PeerJ">
        <title>Extensive microbial diversity within the chicken gut microbiome revealed by metagenomics and culture.</title>
        <authorList>
            <person name="Gilroy R."/>
            <person name="Ravi A."/>
            <person name="Getino M."/>
            <person name="Pursley I."/>
            <person name="Horton D.L."/>
            <person name="Alikhan N.F."/>
            <person name="Baker D."/>
            <person name="Gharbi K."/>
            <person name="Hall N."/>
            <person name="Watson M."/>
            <person name="Adriaenssens E.M."/>
            <person name="Foster-Nyarko E."/>
            <person name="Jarju S."/>
            <person name="Secka A."/>
            <person name="Antonio M."/>
            <person name="Oren A."/>
            <person name="Chaudhuri R.R."/>
            <person name="La Ragione R."/>
            <person name="Hildebrand F."/>
            <person name="Pallen M.J."/>
        </authorList>
    </citation>
    <scope>NUCLEOTIDE SEQUENCE</scope>
    <source>
        <strain evidence="5">17073</strain>
    </source>
</reference>
<reference evidence="5" key="1">
    <citation type="submission" date="2020-10" db="EMBL/GenBank/DDBJ databases">
        <authorList>
            <person name="Gilroy R."/>
        </authorList>
    </citation>
    <scope>NUCLEOTIDE SEQUENCE</scope>
    <source>
        <strain evidence="5">17073</strain>
    </source>
</reference>
<dbReference type="PANTHER" id="PTHR48097:SF5">
    <property type="entry name" value="LOW SPECIFICITY L-THREONINE ALDOLASE"/>
    <property type="match status" value="1"/>
</dbReference>
<dbReference type="InterPro" id="IPR001597">
    <property type="entry name" value="ArAA_b-elim_lyase/Thr_aldolase"/>
</dbReference>
<evidence type="ECO:0000313" key="5">
    <source>
        <dbReference type="EMBL" id="HIU38811.1"/>
    </source>
</evidence>
<evidence type="ECO:0000256" key="2">
    <source>
        <dbReference type="ARBA" id="ARBA00006966"/>
    </source>
</evidence>
<proteinExistence type="inferred from homology"/>
<name>A0A9D1ILL4_9BACT</name>
<feature type="domain" description="Aromatic amino acid beta-eliminating lyase/threonine aldolase" evidence="4">
    <location>
        <begin position="13"/>
        <end position="291"/>
    </location>
</feature>